<dbReference type="EMBL" id="JAPWTJ010000584">
    <property type="protein sequence ID" value="KAJ8977146.1"/>
    <property type="molecule type" value="Genomic_DNA"/>
</dbReference>
<gene>
    <name evidence="1" type="ORF">NQ317_016812</name>
</gene>
<accession>A0ABQ9JFZ7</accession>
<dbReference type="Proteomes" id="UP001162164">
    <property type="component" value="Unassembled WGS sequence"/>
</dbReference>
<evidence type="ECO:0000313" key="1">
    <source>
        <dbReference type="EMBL" id="KAJ8977146.1"/>
    </source>
</evidence>
<protein>
    <submittedName>
        <fullName evidence="1">Uncharacterized protein</fullName>
    </submittedName>
</protein>
<proteinExistence type="predicted"/>
<comment type="caution">
    <text evidence="1">The sequence shown here is derived from an EMBL/GenBank/DDBJ whole genome shotgun (WGS) entry which is preliminary data.</text>
</comment>
<keyword evidence="2" id="KW-1185">Reference proteome</keyword>
<sequence length="110" mass="12183">MFKGCQHQLVKAGPDLTTTGYISRRKRTINVISRYTRSLFDGGFLWDLVCYPRSLDHVTPGVGPWPPDCIAAYQILDGLVGCRTPAAVHSPPRSIQDFCCRGHPSSCMDT</sequence>
<organism evidence="1 2">
    <name type="scientific">Molorchus minor</name>
    <dbReference type="NCBI Taxonomy" id="1323400"/>
    <lineage>
        <taxon>Eukaryota</taxon>
        <taxon>Metazoa</taxon>
        <taxon>Ecdysozoa</taxon>
        <taxon>Arthropoda</taxon>
        <taxon>Hexapoda</taxon>
        <taxon>Insecta</taxon>
        <taxon>Pterygota</taxon>
        <taxon>Neoptera</taxon>
        <taxon>Endopterygota</taxon>
        <taxon>Coleoptera</taxon>
        <taxon>Polyphaga</taxon>
        <taxon>Cucujiformia</taxon>
        <taxon>Chrysomeloidea</taxon>
        <taxon>Cerambycidae</taxon>
        <taxon>Lamiinae</taxon>
        <taxon>Monochamini</taxon>
        <taxon>Molorchus</taxon>
    </lineage>
</organism>
<evidence type="ECO:0000313" key="2">
    <source>
        <dbReference type="Proteomes" id="UP001162164"/>
    </source>
</evidence>
<name>A0ABQ9JFZ7_9CUCU</name>
<reference evidence="1" key="1">
    <citation type="journal article" date="2023" name="Insect Mol. Biol.">
        <title>Genome sequencing provides insights into the evolution of gene families encoding plant cell wall-degrading enzymes in longhorned beetles.</title>
        <authorList>
            <person name="Shin N.R."/>
            <person name="Okamura Y."/>
            <person name="Kirsch R."/>
            <person name="Pauchet Y."/>
        </authorList>
    </citation>
    <scope>NUCLEOTIDE SEQUENCE</scope>
    <source>
        <strain evidence="1">MMC_N1</strain>
    </source>
</reference>